<dbReference type="Proteomes" id="UP000824260">
    <property type="component" value="Unassembled WGS sequence"/>
</dbReference>
<accession>A0A9D1CX71</accession>
<reference evidence="1" key="1">
    <citation type="submission" date="2020-10" db="EMBL/GenBank/DDBJ databases">
        <authorList>
            <person name="Gilroy R."/>
        </authorList>
    </citation>
    <scope>NUCLEOTIDE SEQUENCE</scope>
    <source>
        <strain evidence="1">ChiSjej6B24-2974</strain>
    </source>
</reference>
<proteinExistence type="predicted"/>
<dbReference type="EMBL" id="DVFZ01000038">
    <property type="protein sequence ID" value="HIQ82235.1"/>
    <property type="molecule type" value="Genomic_DNA"/>
</dbReference>
<sequence length="67" mass="7695">MKHTEFDLPAFLLSKIYGGMDEEDIQSWSREEAADLAHDLHRHDGIACDPDEIYEIISEFILADESD</sequence>
<reference evidence="1" key="2">
    <citation type="journal article" date="2021" name="PeerJ">
        <title>Extensive microbial diversity within the chicken gut microbiome revealed by metagenomics and culture.</title>
        <authorList>
            <person name="Gilroy R."/>
            <person name="Ravi A."/>
            <person name="Getino M."/>
            <person name="Pursley I."/>
            <person name="Horton D.L."/>
            <person name="Alikhan N.F."/>
            <person name="Baker D."/>
            <person name="Gharbi K."/>
            <person name="Hall N."/>
            <person name="Watson M."/>
            <person name="Adriaenssens E.M."/>
            <person name="Foster-Nyarko E."/>
            <person name="Jarju S."/>
            <person name="Secka A."/>
            <person name="Antonio M."/>
            <person name="Oren A."/>
            <person name="Chaudhuri R.R."/>
            <person name="La Ragione R."/>
            <person name="Hildebrand F."/>
            <person name="Pallen M.J."/>
        </authorList>
    </citation>
    <scope>NUCLEOTIDE SEQUENCE</scope>
    <source>
        <strain evidence="1">ChiSjej6B24-2974</strain>
    </source>
</reference>
<dbReference type="AlphaFoldDB" id="A0A9D1CX71"/>
<gene>
    <name evidence="1" type="ORF">IAA52_03950</name>
</gene>
<organism evidence="1 2">
    <name type="scientific">Candidatus Pullichristensenella stercorigallinarum</name>
    <dbReference type="NCBI Taxonomy" id="2840909"/>
    <lineage>
        <taxon>Bacteria</taxon>
        <taxon>Bacillati</taxon>
        <taxon>Bacillota</taxon>
        <taxon>Clostridia</taxon>
        <taxon>Candidatus Pullichristensenella</taxon>
    </lineage>
</organism>
<comment type="caution">
    <text evidence="1">The sequence shown here is derived from an EMBL/GenBank/DDBJ whole genome shotgun (WGS) entry which is preliminary data.</text>
</comment>
<name>A0A9D1CX71_9FIRM</name>
<evidence type="ECO:0000313" key="2">
    <source>
        <dbReference type="Proteomes" id="UP000824260"/>
    </source>
</evidence>
<protein>
    <submittedName>
        <fullName evidence="1">Uncharacterized protein</fullName>
    </submittedName>
</protein>
<evidence type="ECO:0000313" key="1">
    <source>
        <dbReference type="EMBL" id="HIQ82235.1"/>
    </source>
</evidence>